<organism evidence="2 3">
    <name type="scientific">Eiseniibacteriota bacterium</name>
    <dbReference type="NCBI Taxonomy" id="2212470"/>
    <lineage>
        <taxon>Bacteria</taxon>
        <taxon>Candidatus Eiseniibacteriota</taxon>
    </lineage>
</organism>
<dbReference type="InterPro" id="IPR036116">
    <property type="entry name" value="FN3_sf"/>
</dbReference>
<dbReference type="AlphaFoldDB" id="A0A933SDJ3"/>
<dbReference type="SUPFAM" id="SSF49265">
    <property type="entry name" value="Fibronectin type III"/>
    <property type="match status" value="1"/>
</dbReference>
<dbReference type="InterPro" id="IPR003961">
    <property type="entry name" value="FN3_dom"/>
</dbReference>
<feature type="signal peptide" evidence="1">
    <location>
        <begin position="1"/>
        <end position="22"/>
    </location>
</feature>
<dbReference type="Gene3D" id="2.130.10.10">
    <property type="entry name" value="YVTN repeat-like/Quinoprotein amine dehydrogenase"/>
    <property type="match status" value="1"/>
</dbReference>
<evidence type="ECO:0000256" key="1">
    <source>
        <dbReference type="SAM" id="SignalP"/>
    </source>
</evidence>
<dbReference type="CDD" id="cd00063">
    <property type="entry name" value="FN3"/>
    <property type="match status" value="1"/>
</dbReference>
<comment type="caution">
    <text evidence="2">The sequence shown here is derived from an EMBL/GenBank/DDBJ whole genome shotgun (WGS) entry which is preliminary data.</text>
</comment>
<accession>A0A933SDJ3</accession>
<dbReference type="Gene3D" id="2.60.40.10">
    <property type="entry name" value="Immunoglobulins"/>
    <property type="match status" value="2"/>
</dbReference>
<dbReference type="Proteomes" id="UP000696931">
    <property type="component" value="Unassembled WGS sequence"/>
</dbReference>
<proteinExistence type="predicted"/>
<name>A0A933SDJ3_UNCEI</name>
<keyword evidence="1" id="KW-0732">Signal</keyword>
<dbReference type="InterPro" id="IPR014756">
    <property type="entry name" value="Ig_E-set"/>
</dbReference>
<gene>
    <name evidence="2" type="ORF">HZA61_07480</name>
</gene>
<dbReference type="InterPro" id="IPR015943">
    <property type="entry name" value="WD40/YVTN_repeat-like_dom_sf"/>
</dbReference>
<dbReference type="EMBL" id="JACRIW010000048">
    <property type="protein sequence ID" value="MBI5169310.1"/>
    <property type="molecule type" value="Genomic_DNA"/>
</dbReference>
<dbReference type="SUPFAM" id="SSF63829">
    <property type="entry name" value="Calcium-dependent phosphotriesterase"/>
    <property type="match status" value="2"/>
</dbReference>
<sequence length="695" mass="72838">MRRLAVAAVLFAGTLAAGAVGATETQWWTSQAFADYAKAEAMGVVVRADGVLEAGPRATMFPSDSVRSAWAIAVLADGSVAVAADHGRVDRWTAAGGLKPWVKLGGGQVFALVRDGDGLLAGTGPRGAIFRISPRGDTTRVATTDERYVWALAPGTNGAIWAATGTRGRLLRIEKGRGSVVFDSEESNLVSLVSDGAGGVYAGGDSRGRIYHVSAAGVARTLFDAPEDEVRALARGADGVLWAAALSVASTDTDGEDEDQTPAPVTTPVAGGRSVVYRIAPDSAAVAWWTSPQPLVFALASTPQGLIAASGNRAGLFRIEHATAASQLLAPSQAQVTALASGADGAVWAATANPVALWRVGPARAAGGTLTSAPLDAKRFARFGHARWAGSGALALSTRSGNSETPDTTWSKWQDVSAADGGGRVQSPAARFLQWKLELGSADARLEELSVAWREENMAPRVDDLGVAPQAQGFRDGELGPRSEAVTQALPSGQKVEYSVSLPSNKPIRELPVWARGLRTLQWRGSDPNGDALRYRIEVKREDGGEWVEIGKDLEATLYTWNTNSLPDGRYRVRVTATDGVSNAVGEERTGFAVSRPFAVDNTPPAWKALSGQGARLEGAADDDSSPIVRLEVAVDDGDWRSLATDTGLADSREARFRVTLPSLAPGEHLVSVRAVDMAGNAATRAVTVQVPRGK</sequence>
<dbReference type="InterPro" id="IPR013783">
    <property type="entry name" value="Ig-like_fold"/>
</dbReference>
<dbReference type="SUPFAM" id="SSF81296">
    <property type="entry name" value="E set domains"/>
    <property type="match status" value="1"/>
</dbReference>
<evidence type="ECO:0000313" key="3">
    <source>
        <dbReference type="Proteomes" id="UP000696931"/>
    </source>
</evidence>
<reference evidence="2" key="1">
    <citation type="submission" date="2020-07" db="EMBL/GenBank/DDBJ databases">
        <title>Huge and variable diversity of episymbiotic CPR bacteria and DPANN archaea in groundwater ecosystems.</title>
        <authorList>
            <person name="He C.Y."/>
            <person name="Keren R."/>
            <person name="Whittaker M."/>
            <person name="Farag I.F."/>
            <person name="Doudna J."/>
            <person name="Cate J.H.D."/>
            <person name="Banfield J.F."/>
        </authorList>
    </citation>
    <scope>NUCLEOTIDE SEQUENCE</scope>
    <source>
        <strain evidence="2">NC_groundwater_1813_Pr3_B-0.1um_71_17</strain>
    </source>
</reference>
<evidence type="ECO:0000313" key="2">
    <source>
        <dbReference type="EMBL" id="MBI5169310.1"/>
    </source>
</evidence>
<feature type="chain" id="PRO_5036712769" description="Fibronectin type-III domain-containing protein" evidence="1">
    <location>
        <begin position="23"/>
        <end position="695"/>
    </location>
</feature>
<evidence type="ECO:0008006" key="4">
    <source>
        <dbReference type="Google" id="ProtNLM"/>
    </source>
</evidence>
<protein>
    <recommendedName>
        <fullName evidence="4">Fibronectin type-III domain-containing protein</fullName>
    </recommendedName>
</protein>